<dbReference type="AlphaFoldDB" id="A0A4Y2E8V1"/>
<evidence type="ECO:0000313" key="2">
    <source>
        <dbReference type="Proteomes" id="UP000499080"/>
    </source>
</evidence>
<name>A0A4Y2E8V1_ARAVE</name>
<keyword evidence="2" id="KW-1185">Reference proteome</keyword>
<dbReference type="EMBL" id="BGPR01000540">
    <property type="protein sequence ID" value="GBM25550.1"/>
    <property type="molecule type" value="Genomic_DNA"/>
</dbReference>
<organism evidence="1 2">
    <name type="scientific">Araneus ventricosus</name>
    <name type="common">Orbweaver spider</name>
    <name type="synonym">Epeira ventricosa</name>
    <dbReference type="NCBI Taxonomy" id="182803"/>
    <lineage>
        <taxon>Eukaryota</taxon>
        <taxon>Metazoa</taxon>
        <taxon>Ecdysozoa</taxon>
        <taxon>Arthropoda</taxon>
        <taxon>Chelicerata</taxon>
        <taxon>Arachnida</taxon>
        <taxon>Araneae</taxon>
        <taxon>Araneomorphae</taxon>
        <taxon>Entelegynae</taxon>
        <taxon>Araneoidea</taxon>
        <taxon>Araneidae</taxon>
        <taxon>Araneus</taxon>
    </lineage>
</organism>
<proteinExistence type="predicted"/>
<protein>
    <submittedName>
        <fullName evidence="1">Uncharacterized protein</fullName>
    </submittedName>
</protein>
<reference evidence="1 2" key="1">
    <citation type="journal article" date="2019" name="Sci. Rep.">
        <title>Orb-weaving spider Araneus ventricosus genome elucidates the spidroin gene catalogue.</title>
        <authorList>
            <person name="Kono N."/>
            <person name="Nakamura H."/>
            <person name="Ohtoshi R."/>
            <person name="Moran D.A.P."/>
            <person name="Shinohara A."/>
            <person name="Yoshida Y."/>
            <person name="Fujiwara M."/>
            <person name="Mori M."/>
            <person name="Tomita M."/>
            <person name="Arakawa K."/>
        </authorList>
    </citation>
    <scope>NUCLEOTIDE SEQUENCE [LARGE SCALE GENOMIC DNA]</scope>
</reference>
<dbReference type="Proteomes" id="UP000499080">
    <property type="component" value="Unassembled WGS sequence"/>
</dbReference>
<gene>
    <name evidence="1" type="ORF">AVEN_272545_1</name>
</gene>
<comment type="caution">
    <text evidence="1">The sequence shown here is derived from an EMBL/GenBank/DDBJ whole genome shotgun (WGS) entry which is preliminary data.</text>
</comment>
<evidence type="ECO:0000313" key="1">
    <source>
        <dbReference type="EMBL" id="GBM25550.1"/>
    </source>
</evidence>
<accession>A0A4Y2E8V1</accession>
<sequence>MASRRHSSIQKGRCLVVMWPSIDWGCVSFPWIGVLLCPSGVSRAGASHHWASEISGYLRSCRCPCGYHKMLYNIHTILLGCCLQFRIWQQRRGDTVKYLVLIELAWDDIENPRLEV</sequence>